<dbReference type="InterPro" id="IPR000644">
    <property type="entry name" value="CBS_dom"/>
</dbReference>
<dbReference type="AlphaFoldDB" id="A0A645AW90"/>
<dbReference type="EMBL" id="VSSQ01016061">
    <property type="protein sequence ID" value="MPM57038.1"/>
    <property type="molecule type" value="Genomic_DNA"/>
</dbReference>
<dbReference type="SMART" id="SM00116">
    <property type="entry name" value="CBS"/>
    <property type="match status" value="2"/>
</dbReference>
<dbReference type="SUPFAM" id="SSF54631">
    <property type="entry name" value="CBS-domain pair"/>
    <property type="match status" value="1"/>
</dbReference>
<gene>
    <name evidence="2" type="ORF">SDC9_103856</name>
</gene>
<dbReference type="InterPro" id="IPR046342">
    <property type="entry name" value="CBS_dom_sf"/>
</dbReference>
<organism evidence="2">
    <name type="scientific">bioreactor metagenome</name>
    <dbReference type="NCBI Taxonomy" id="1076179"/>
    <lineage>
        <taxon>unclassified sequences</taxon>
        <taxon>metagenomes</taxon>
        <taxon>ecological metagenomes</taxon>
    </lineage>
</organism>
<name>A0A645AW90_9ZZZZ</name>
<dbReference type="Gene3D" id="3.10.580.10">
    <property type="entry name" value="CBS-domain"/>
    <property type="match status" value="1"/>
</dbReference>
<comment type="caution">
    <text evidence="2">The sequence shown here is derived from an EMBL/GenBank/DDBJ whole genome shotgun (WGS) entry which is preliminary data.</text>
</comment>
<dbReference type="PROSITE" id="PS51371">
    <property type="entry name" value="CBS"/>
    <property type="match status" value="1"/>
</dbReference>
<protein>
    <recommendedName>
        <fullName evidence="1">CBS domain-containing protein</fullName>
    </recommendedName>
</protein>
<proteinExistence type="predicted"/>
<sequence length="149" mass="16180">MRARDLAVQVPPVRVGDPVSRAVKVMVNEGLPGVIIVDWDDRPRYVLPGSQVLKLMVSEYSDDSALARTIDEAHADQFWSDMGTRSIADCVDVEEAKLAKVRPDATVLEVVIAMSKLRTPLIAVVDEKGKLVGCITLNGLLAVVALPYV</sequence>
<reference evidence="2" key="1">
    <citation type="submission" date="2019-08" db="EMBL/GenBank/DDBJ databases">
        <authorList>
            <person name="Kucharzyk K."/>
            <person name="Murdoch R.W."/>
            <person name="Higgins S."/>
            <person name="Loffler F."/>
        </authorList>
    </citation>
    <scope>NUCLEOTIDE SEQUENCE</scope>
</reference>
<accession>A0A645AW90</accession>
<evidence type="ECO:0000313" key="2">
    <source>
        <dbReference type="EMBL" id="MPM57038.1"/>
    </source>
</evidence>
<dbReference type="Pfam" id="PF00571">
    <property type="entry name" value="CBS"/>
    <property type="match status" value="1"/>
</dbReference>
<evidence type="ECO:0000259" key="1">
    <source>
        <dbReference type="PROSITE" id="PS51371"/>
    </source>
</evidence>
<feature type="domain" description="CBS" evidence="1">
    <location>
        <begin position="93"/>
        <end position="149"/>
    </location>
</feature>